<sequence length="123" mass="14174">MINNNYVPQWHETPFQHIKYTLVRNQDQLDILFDSVKAPYEFLEGGADARVNFQDGYAVVQIGDCSNWDLIQVHGLLLHEAVHIWQEVALVMGEENPSIEFEAYSIQAIAQDLFEMFEASTTR</sequence>
<dbReference type="EMBL" id="KP861230">
    <property type="protein sequence ID" value="AJT61364.1"/>
    <property type="molecule type" value="Genomic_DNA"/>
</dbReference>
<gene>
    <name evidence="1" type="ORF">ABA3177_00480</name>
</gene>
<organism evidence="1 2">
    <name type="scientific">Acinetobacter phage YMC11/11/R3177</name>
    <dbReference type="NCBI Taxonomy" id="1628721"/>
    <lineage>
        <taxon>Viruses</taxon>
        <taxon>Duplodnaviria</taxon>
        <taxon>Heunggongvirae</taxon>
        <taxon>Uroviricota</taxon>
        <taxon>Caudoviricetes</taxon>
        <taxon>Vieuvirus</taxon>
        <taxon>Vieuvirus R3177</taxon>
    </lineage>
</organism>
<dbReference type="OrthoDB" id="34233at10239"/>
<protein>
    <submittedName>
        <fullName evidence="1">Uncharacterized protein</fullName>
    </submittedName>
</protein>
<dbReference type="Proteomes" id="UP000222907">
    <property type="component" value="Segment"/>
</dbReference>
<proteinExistence type="predicted"/>
<evidence type="ECO:0000313" key="2">
    <source>
        <dbReference type="Proteomes" id="UP000222907"/>
    </source>
</evidence>
<reference evidence="1 2" key="1">
    <citation type="journal article" date="2015" name="Arch. Virol.">
        <title>Complete genome sequence of the siphoviral bacteriophage ??-R3177, which lyses an OXA-66-producing carbapenem-resistant Acinetobacter baumannii isolate.</title>
        <authorList>
            <person name="Jeon J."/>
            <person name="D'Souza R."/>
            <person name="Pinto N."/>
            <person name="Ryu C.M."/>
            <person name="Park J.H."/>
            <person name="Yong D."/>
            <person name="Lee K."/>
        </authorList>
    </citation>
    <scope>NUCLEOTIDE SEQUENCE [LARGE SCALE GENOMIC DNA]</scope>
</reference>
<keyword evidence="2" id="KW-1185">Reference proteome</keyword>
<evidence type="ECO:0000313" key="1">
    <source>
        <dbReference type="EMBL" id="AJT61364.1"/>
    </source>
</evidence>
<name>A0A0D4DBK8_9CAUD</name>
<accession>A0A0D4DBK8</accession>